<evidence type="ECO:0000313" key="2">
    <source>
        <dbReference type="EMBL" id="PPU78991.1"/>
    </source>
</evidence>
<name>A0A2S7DYY1_9XANT</name>
<dbReference type="Proteomes" id="UP000239939">
    <property type="component" value="Unassembled WGS sequence"/>
</dbReference>
<keyword evidence="3" id="KW-1185">Reference proteome</keyword>
<dbReference type="EMBL" id="MDEJ01000339">
    <property type="protein sequence ID" value="PPU78991.1"/>
    <property type="molecule type" value="Genomic_DNA"/>
</dbReference>
<gene>
    <name evidence="2" type="ORF">XpopCFBP1817_20785</name>
</gene>
<evidence type="ECO:0000313" key="3">
    <source>
        <dbReference type="Proteomes" id="UP000239939"/>
    </source>
</evidence>
<organism evidence="2 3">
    <name type="scientific">Xanthomonas populi</name>
    <dbReference type="NCBI Taxonomy" id="53414"/>
    <lineage>
        <taxon>Bacteria</taxon>
        <taxon>Pseudomonadati</taxon>
        <taxon>Pseudomonadota</taxon>
        <taxon>Gammaproteobacteria</taxon>
        <taxon>Lysobacterales</taxon>
        <taxon>Lysobacteraceae</taxon>
        <taxon>Xanthomonas</taxon>
    </lineage>
</organism>
<protein>
    <submittedName>
        <fullName evidence="2">Uncharacterized protein</fullName>
    </submittedName>
</protein>
<feature type="region of interest" description="Disordered" evidence="1">
    <location>
        <begin position="16"/>
        <end position="72"/>
    </location>
</feature>
<comment type="caution">
    <text evidence="2">The sequence shown here is derived from an EMBL/GenBank/DDBJ whole genome shotgun (WGS) entry which is preliminary data.</text>
</comment>
<proteinExistence type="predicted"/>
<sequence>MPRHRQSALILAPARSACRSTPASPAPGQQLAPRLPPAAGDQVDGITWSPAAGGRTPWTSRGRAAIGRPAHP</sequence>
<evidence type="ECO:0000256" key="1">
    <source>
        <dbReference type="SAM" id="MobiDB-lite"/>
    </source>
</evidence>
<accession>A0A2S7DYY1</accession>
<reference evidence="3" key="1">
    <citation type="submission" date="2016-08" db="EMBL/GenBank/DDBJ databases">
        <authorList>
            <person name="Merda D."/>
            <person name="Briand M."/>
            <person name="Taghouti G."/>
            <person name="Carrere S."/>
            <person name="Gouzy J."/>
            <person name="Portier P."/>
            <person name="Jacques M.-A."/>
            <person name="Fischer-Le Saux M."/>
        </authorList>
    </citation>
    <scope>NUCLEOTIDE SEQUENCE [LARGE SCALE GENOMIC DNA]</scope>
    <source>
        <strain evidence="3">CFBP1817</strain>
    </source>
</reference>
<dbReference type="AlphaFoldDB" id="A0A2S7DYY1"/>